<dbReference type="RefSeq" id="WP_380057006.1">
    <property type="nucleotide sequence ID" value="NZ_JBHSWB010000001.1"/>
</dbReference>
<keyword evidence="3" id="KW-1185">Reference proteome</keyword>
<reference evidence="3" key="1">
    <citation type="journal article" date="2019" name="Int. J. Syst. Evol. Microbiol.">
        <title>The Global Catalogue of Microorganisms (GCM) 10K type strain sequencing project: providing services to taxonomists for standard genome sequencing and annotation.</title>
        <authorList>
            <consortium name="The Broad Institute Genomics Platform"/>
            <consortium name="The Broad Institute Genome Sequencing Center for Infectious Disease"/>
            <person name="Wu L."/>
            <person name="Ma J."/>
        </authorList>
    </citation>
    <scope>NUCLEOTIDE SEQUENCE [LARGE SCALE GENOMIC DNA]</scope>
    <source>
        <strain evidence="3">CCUG 63830</strain>
    </source>
</reference>
<gene>
    <name evidence="2" type="ORF">ACFP90_15010</name>
</gene>
<comment type="caution">
    <text evidence="2">The sequence shown here is derived from an EMBL/GenBank/DDBJ whole genome shotgun (WGS) entry which is preliminary data.</text>
</comment>
<evidence type="ECO:0000256" key="1">
    <source>
        <dbReference type="SAM" id="Coils"/>
    </source>
</evidence>
<proteinExistence type="predicted"/>
<dbReference type="EMBL" id="JBHSWB010000001">
    <property type="protein sequence ID" value="MFC6661503.1"/>
    <property type="molecule type" value="Genomic_DNA"/>
</dbReference>
<keyword evidence="1" id="KW-0175">Coiled coil</keyword>
<name>A0ABW1ZLV1_9DEIO</name>
<feature type="coiled-coil region" evidence="1">
    <location>
        <begin position="29"/>
        <end position="63"/>
    </location>
</feature>
<organism evidence="2 3">
    <name type="scientific">Deinococcus multiflagellatus</name>
    <dbReference type="NCBI Taxonomy" id="1656887"/>
    <lineage>
        <taxon>Bacteria</taxon>
        <taxon>Thermotogati</taxon>
        <taxon>Deinococcota</taxon>
        <taxon>Deinococci</taxon>
        <taxon>Deinococcales</taxon>
        <taxon>Deinococcaceae</taxon>
        <taxon>Deinococcus</taxon>
    </lineage>
</organism>
<sequence length="137" mass="15168">MLLEVNAQTPANPSPADAAWQFRVVLTEITAYKRAHAQLLDEVADQQERIEAHATRMRLLNQELGQVMKVFLKELHLPLARALNFLALARRTAQEPPVGSTPWPPPSRRCSSCWPLPPPLSAICACAICGFACTRSI</sequence>
<accession>A0ABW1ZLV1</accession>
<dbReference type="Proteomes" id="UP001596317">
    <property type="component" value="Unassembled WGS sequence"/>
</dbReference>
<protein>
    <submittedName>
        <fullName evidence="2">Uncharacterized protein</fullName>
    </submittedName>
</protein>
<evidence type="ECO:0000313" key="2">
    <source>
        <dbReference type="EMBL" id="MFC6661503.1"/>
    </source>
</evidence>
<evidence type="ECO:0000313" key="3">
    <source>
        <dbReference type="Proteomes" id="UP001596317"/>
    </source>
</evidence>